<feature type="domain" description="ABC transmembrane type-1" evidence="8">
    <location>
        <begin position="78"/>
        <end position="269"/>
    </location>
</feature>
<evidence type="ECO:0000256" key="6">
    <source>
        <dbReference type="ARBA" id="ARBA00023136"/>
    </source>
</evidence>
<comment type="similarity">
    <text evidence="7">Belongs to the binding-protein-dependent transport system permease family.</text>
</comment>
<organism evidence="9 10">
    <name type="scientific">Candidatus Phosphoribacter hodrii</name>
    <dbReference type="NCBI Taxonomy" id="2953743"/>
    <lineage>
        <taxon>Bacteria</taxon>
        <taxon>Bacillati</taxon>
        <taxon>Actinomycetota</taxon>
        <taxon>Actinomycetes</taxon>
        <taxon>Micrococcales</taxon>
        <taxon>Dermatophilaceae</taxon>
        <taxon>Candidatus Phosphoribacter</taxon>
    </lineage>
</organism>
<dbReference type="EMBL" id="JADJIB010000011">
    <property type="protein sequence ID" value="MBK7274696.1"/>
    <property type="molecule type" value="Genomic_DNA"/>
</dbReference>
<reference evidence="9 10" key="1">
    <citation type="submission" date="2020-10" db="EMBL/GenBank/DDBJ databases">
        <title>Connecting structure to function with the recovery of over 1000 high-quality activated sludge metagenome-assembled genomes encoding full-length rRNA genes using long-read sequencing.</title>
        <authorList>
            <person name="Singleton C.M."/>
            <person name="Petriglieri F."/>
            <person name="Kristensen J.M."/>
            <person name="Kirkegaard R.H."/>
            <person name="Michaelsen T.Y."/>
            <person name="Andersen M.H."/>
            <person name="Karst S.M."/>
            <person name="Dueholm M.S."/>
            <person name="Nielsen P.H."/>
            <person name="Albertsen M."/>
        </authorList>
    </citation>
    <scope>NUCLEOTIDE SEQUENCE [LARGE SCALE GENOMIC DNA]</scope>
    <source>
        <strain evidence="9">Ega_18-Q3-R5-49_MAXAC.001</strain>
    </source>
</reference>
<dbReference type="GO" id="GO:0055085">
    <property type="term" value="P:transmembrane transport"/>
    <property type="evidence" value="ECO:0007669"/>
    <property type="project" value="InterPro"/>
</dbReference>
<dbReference type="InterPro" id="IPR000515">
    <property type="entry name" value="MetI-like"/>
</dbReference>
<dbReference type="CDD" id="cd06261">
    <property type="entry name" value="TM_PBP2"/>
    <property type="match status" value="1"/>
</dbReference>
<evidence type="ECO:0000256" key="7">
    <source>
        <dbReference type="RuleBase" id="RU363032"/>
    </source>
</evidence>
<feature type="transmembrane region" description="Helical" evidence="7">
    <location>
        <begin position="248"/>
        <end position="269"/>
    </location>
</feature>
<proteinExistence type="inferred from homology"/>
<evidence type="ECO:0000256" key="4">
    <source>
        <dbReference type="ARBA" id="ARBA00022692"/>
    </source>
</evidence>
<keyword evidence="3" id="KW-1003">Cell membrane</keyword>
<dbReference type="Pfam" id="PF00528">
    <property type="entry name" value="BPD_transp_1"/>
    <property type="match status" value="1"/>
</dbReference>
<feature type="transmembrane region" description="Helical" evidence="7">
    <location>
        <begin position="115"/>
        <end position="137"/>
    </location>
</feature>
<keyword evidence="4 7" id="KW-0812">Transmembrane</keyword>
<dbReference type="InterPro" id="IPR035906">
    <property type="entry name" value="MetI-like_sf"/>
</dbReference>
<dbReference type="SUPFAM" id="SSF161098">
    <property type="entry name" value="MetI-like"/>
    <property type="match status" value="1"/>
</dbReference>
<dbReference type="PROSITE" id="PS50928">
    <property type="entry name" value="ABC_TM1"/>
    <property type="match status" value="1"/>
</dbReference>
<comment type="subcellular location">
    <subcellularLocation>
        <location evidence="1 7">Cell membrane</location>
        <topology evidence="1 7">Multi-pass membrane protein</topology>
    </subcellularLocation>
</comment>
<dbReference type="Gene3D" id="1.10.3720.10">
    <property type="entry name" value="MetI-like"/>
    <property type="match status" value="1"/>
</dbReference>
<dbReference type="GO" id="GO:0005886">
    <property type="term" value="C:plasma membrane"/>
    <property type="evidence" value="ECO:0007669"/>
    <property type="project" value="UniProtKB-SubCell"/>
</dbReference>
<evidence type="ECO:0000259" key="8">
    <source>
        <dbReference type="PROSITE" id="PS50928"/>
    </source>
</evidence>
<feature type="transmembrane region" description="Helical" evidence="7">
    <location>
        <begin position="149"/>
        <end position="168"/>
    </location>
</feature>
<dbReference type="PANTHER" id="PTHR43744:SF8">
    <property type="entry name" value="SN-GLYCEROL-3-PHOSPHATE TRANSPORT SYSTEM PERMEASE PROTEIN UGPE"/>
    <property type="match status" value="1"/>
</dbReference>
<evidence type="ECO:0000256" key="5">
    <source>
        <dbReference type="ARBA" id="ARBA00022989"/>
    </source>
</evidence>
<protein>
    <submittedName>
        <fullName evidence="9">Carbohydrate ABC transporter permease</fullName>
    </submittedName>
</protein>
<gene>
    <name evidence="9" type="ORF">IPI13_16610</name>
</gene>
<dbReference type="AlphaFoldDB" id="A0A935IP08"/>
<accession>A0A935IP08</accession>
<evidence type="ECO:0000256" key="1">
    <source>
        <dbReference type="ARBA" id="ARBA00004651"/>
    </source>
</evidence>
<feature type="transmembrane region" description="Helical" evidence="7">
    <location>
        <begin position="189"/>
        <end position="214"/>
    </location>
</feature>
<evidence type="ECO:0000256" key="3">
    <source>
        <dbReference type="ARBA" id="ARBA00022475"/>
    </source>
</evidence>
<name>A0A935IP08_9MICO</name>
<evidence type="ECO:0000313" key="9">
    <source>
        <dbReference type="EMBL" id="MBK7274696.1"/>
    </source>
</evidence>
<keyword evidence="6 7" id="KW-0472">Membrane</keyword>
<comment type="caution">
    <text evidence="9">The sequence shown here is derived from an EMBL/GenBank/DDBJ whole genome shotgun (WGS) entry which is preliminary data.</text>
</comment>
<dbReference type="PANTHER" id="PTHR43744">
    <property type="entry name" value="ABC TRANSPORTER PERMEASE PROTEIN MG189-RELATED-RELATED"/>
    <property type="match status" value="1"/>
</dbReference>
<evidence type="ECO:0000313" key="10">
    <source>
        <dbReference type="Proteomes" id="UP000726105"/>
    </source>
</evidence>
<evidence type="ECO:0000256" key="2">
    <source>
        <dbReference type="ARBA" id="ARBA00022448"/>
    </source>
</evidence>
<keyword evidence="2 7" id="KW-0813">Transport</keyword>
<keyword evidence="5 7" id="KW-1133">Transmembrane helix</keyword>
<feature type="transmembrane region" description="Helical" evidence="7">
    <location>
        <begin position="82"/>
        <end position="103"/>
    </location>
</feature>
<dbReference type="Proteomes" id="UP000726105">
    <property type="component" value="Unassembled WGS sequence"/>
</dbReference>
<sequence length="284" mass="30748">MATSSQTDVGSSHKASAWSYIGAIVALTAFGIPVIWLILTALASPSQISEGTAGLLDIHPRWQNFVDAVTMIDFTAYAGNSLFLSTLVATLSTISSATVGFGFARLDARGRKPLFSVVVATMMIPNVALLIPSYVLFSRLGLVGTYWPWVFWGLSGFPYLIFLFRQFFAAIPVELEDAAIIDGCGWWRIYLLIFLPLSRPVLLTSFLLSFTMTWGDYLAPALLLNLDNTTLAVATATGYLDPRGNGLLTVQAAGALLYMLPVVVIFLYAQRYFMGSSIGSGVKG</sequence>
<feature type="transmembrane region" description="Helical" evidence="7">
    <location>
        <begin position="20"/>
        <end position="39"/>
    </location>
</feature>